<evidence type="ECO:0000256" key="1">
    <source>
        <dbReference type="ARBA" id="ARBA00022490"/>
    </source>
</evidence>
<keyword evidence="3" id="KW-0479">Metal-binding</keyword>
<dbReference type="InterPro" id="IPR029044">
    <property type="entry name" value="Nucleotide-diphossugar_trans"/>
</dbReference>
<reference evidence="9 10" key="1">
    <citation type="submission" date="2019-02" db="EMBL/GenBank/DDBJ databases">
        <title>Dyella amyloliquefaciens sp. nov., isolated from forest soil.</title>
        <authorList>
            <person name="Gao Z.-H."/>
            <person name="Qiu L.-H."/>
        </authorList>
    </citation>
    <scope>NUCLEOTIDE SEQUENCE [LARGE SCALE GENOMIC DNA]</scope>
    <source>
        <strain evidence="9 10">KACC 12747</strain>
    </source>
</reference>
<comment type="caution">
    <text evidence="9">The sequence shown here is derived from an EMBL/GenBank/DDBJ whole genome shotgun (WGS) entry which is preliminary data.</text>
</comment>
<dbReference type="EMBL" id="SJTG01000002">
    <property type="protein sequence ID" value="TCI10240.1"/>
    <property type="molecule type" value="Genomic_DNA"/>
</dbReference>
<sequence>MSTAQTRPPLYGLLLSGGASRRMQQDKAALAYLGEPQLLRAWRLLGQVTERSFLSVRAEQREDPLRAPLPQIVDSYDAIGPAAGILSAQGSYPEVAWLVLACDLPLLDAATLRQLVDGRDPQADACAFTSRHDGLPEPLCAIWEPSSNALLEQRYLAGSYCPRKALMQSRTVLLPAPGAALDNANTPEERAQLQQVLESMA</sequence>
<dbReference type="PANTHER" id="PTHR19136:SF81">
    <property type="entry name" value="MOLYBDENUM COFACTOR GUANYLYLTRANSFERASE"/>
    <property type="match status" value="1"/>
</dbReference>
<keyword evidence="9" id="KW-0548">Nucleotidyltransferase</keyword>
<keyword evidence="6" id="KW-0342">GTP-binding</keyword>
<dbReference type="Proteomes" id="UP000291822">
    <property type="component" value="Unassembled WGS sequence"/>
</dbReference>
<keyword evidence="2 9" id="KW-0808">Transferase</keyword>
<feature type="domain" description="MobA-like NTP transferase" evidence="8">
    <location>
        <begin position="12"/>
        <end position="152"/>
    </location>
</feature>
<dbReference type="GO" id="GO:0016779">
    <property type="term" value="F:nucleotidyltransferase activity"/>
    <property type="evidence" value="ECO:0007669"/>
    <property type="project" value="UniProtKB-KW"/>
</dbReference>
<evidence type="ECO:0000256" key="7">
    <source>
        <dbReference type="ARBA" id="ARBA00023150"/>
    </source>
</evidence>
<dbReference type="GO" id="GO:0006777">
    <property type="term" value="P:Mo-molybdopterin cofactor biosynthetic process"/>
    <property type="evidence" value="ECO:0007669"/>
    <property type="project" value="UniProtKB-KW"/>
</dbReference>
<dbReference type="GO" id="GO:0005525">
    <property type="term" value="F:GTP binding"/>
    <property type="evidence" value="ECO:0007669"/>
    <property type="project" value="UniProtKB-KW"/>
</dbReference>
<name>A0A4R0YV75_9GAMM</name>
<keyword evidence="10" id="KW-1185">Reference proteome</keyword>
<evidence type="ECO:0000256" key="6">
    <source>
        <dbReference type="ARBA" id="ARBA00023134"/>
    </source>
</evidence>
<dbReference type="InterPro" id="IPR013482">
    <property type="entry name" value="Molybde_CF_guanTrfase"/>
</dbReference>
<dbReference type="Pfam" id="PF12804">
    <property type="entry name" value="NTP_transf_3"/>
    <property type="match status" value="1"/>
</dbReference>
<keyword evidence="7" id="KW-0501">Molybdenum cofactor biosynthesis</keyword>
<dbReference type="RefSeq" id="WP_131408070.1">
    <property type="nucleotide sequence ID" value="NZ_SJTG01000002.1"/>
</dbReference>
<evidence type="ECO:0000256" key="3">
    <source>
        <dbReference type="ARBA" id="ARBA00022723"/>
    </source>
</evidence>
<evidence type="ECO:0000259" key="8">
    <source>
        <dbReference type="Pfam" id="PF12804"/>
    </source>
</evidence>
<keyword evidence="4" id="KW-0547">Nucleotide-binding</keyword>
<organism evidence="9 10">
    <name type="scientific">Dyella soli</name>
    <dbReference type="NCBI Taxonomy" id="522319"/>
    <lineage>
        <taxon>Bacteria</taxon>
        <taxon>Pseudomonadati</taxon>
        <taxon>Pseudomonadota</taxon>
        <taxon>Gammaproteobacteria</taxon>
        <taxon>Lysobacterales</taxon>
        <taxon>Rhodanobacteraceae</taxon>
        <taxon>Dyella</taxon>
    </lineage>
</organism>
<dbReference type="Gene3D" id="3.90.550.10">
    <property type="entry name" value="Spore Coat Polysaccharide Biosynthesis Protein SpsA, Chain A"/>
    <property type="match status" value="1"/>
</dbReference>
<evidence type="ECO:0000313" key="10">
    <source>
        <dbReference type="Proteomes" id="UP000291822"/>
    </source>
</evidence>
<keyword evidence="1" id="KW-0963">Cytoplasm</keyword>
<accession>A0A4R0YV75</accession>
<dbReference type="CDD" id="cd02503">
    <property type="entry name" value="MobA"/>
    <property type="match status" value="1"/>
</dbReference>
<dbReference type="SUPFAM" id="SSF53448">
    <property type="entry name" value="Nucleotide-diphospho-sugar transferases"/>
    <property type="match status" value="1"/>
</dbReference>
<keyword evidence="5" id="KW-0460">Magnesium</keyword>
<dbReference type="PANTHER" id="PTHR19136">
    <property type="entry name" value="MOLYBDENUM COFACTOR GUANYLYLTRANSFERASE"/>
    <property type="match status" value="1"/>
</dbReference>
<dbReference type="GO" id="GO:0046872">
    <property type="term" value="F:metal ion binding"/>
    <property type="evidence" value="ECO:0007669"/>
    <property type="project" value="UniProtKB-KW"/>
</dbReference>
<proteinExistence type="predicted"/>
<dbReference type="AlphaFoldDB" id="A0A4R0YV75"/>
<evidence type="ECO:0000256" key="2">
    <source>
        <dbReference type="ARBA" id="ARBA00022679"/>
    </source>
</evidence>
<dbReference type="InterPro" id="IPR025877">
    <property type="entry name" value="MobA-like_NTP_Trfase"/>
</dbReference>
<gene>
    <name evidence="9" type="ORF">EZM97_15170</name>
</gene>
<protein>
    <submittedName>
        <fullName evidence="9">Molybdenum cofactor guanylyltransferase</fullName>
    </submittedName>
</protein>
<evidence type="ECO:0000313" key="9">
    <source>
        <dbReference type="EMBL" id="TCI10240.1"/>
    </source>
</evidence>
<evidence type="ECO:0000256" key="4">
    <source>
        <dbReference type="ARBA" id="ARBA00022741"/>
    </source>
</evidence>
<evidence type="ECO:0000256" key="5">
    <source>
        <dbReference type="ARBA" id="ARBA00022842"/>
    </source>
</evidence>